<evidence type="ECO:0000259" key="3">
    <source>
        <dbReference type="PROSITE" id="PS50977"/>
    </source>
</evidence>
<sequence>MSKTTKRALEISLKNLLLKKPLDKITISDITEDCGINRMTFYYHFKDIYDLVEWSCIEDTAKALDGKKTYNTWQQGFLQIFNAVLENKPFILNVYRSVSREQVEIYLYKLTYNLLIGVVEEKAINMNVPEADKKFIADFYKFAFVGLMLDWIKNDMKDDPQIIIDHLSTLIKGDIKRALNKYRIDKIQQTEEND</sequence>
<dbReference type="InterPro" id="IPR039532">
    <property type="entry name" value="TetR_C_Firmicutes"/>
</dbReference>
<dbReference type="Pfam" id="PF00440">
    <property type="entry name" value="TetR_N"/>
    <property type="match status" value="1"/>
</dbReference>
<keyword evidence="5" id="KW-1185">Reference proteome</keyword>
<evidence type="ECO:0000256" key="1">
    <source>
        <dbReference type="ARBA" id="ARBA00023125"/>
    </source>
</evidence>
<dbReference type="STRING" id="1121302.SAMN02745163_03805"/>
<evidence type="ECO:0000313" key="5">
    <source>
        <dbReference type="Proteomes" id="UP000184310"/>
    </source>
</evidence>
<dbReference type="Pfam" id="PF14278">
    <property type="entry name" value="TetR_C_8"/>
    <property type="match status" value="1"/>
</dbReference>
<feature type="domain" description="HTH tetR-type" evidence="3">
    <location>
        <begin position="3"/>
        <end position="63"/>
    </location>
</feature>
<evidence type="ECO:0000313" key="4">
    <source>
        <dbReference type="EMBL" id="SHK43837.1"/>
    </source>
</evidence>
<feature type="DNA-binding region" description="H-T-H motif" evidence="2">
    <location>
        <begin position="26"/>
        <end position="45"/>
    </location>
</feature>
<dbReference type="EMBL" id="FQZB01000017">
    <property type="protein sequence ID" value="SHK43837.1"/>
    <property type="molecule type" value="Genomic_DNA"/>
</dbReference>
<dbReference type="GO" id="GO:0003677">
    <property type="term" value="F:DNA binding"/>
    <property type="evidence" value="ECO:0007669"/>
    <property type="project" value="UniProtKB-UniRule"/>
</dbReference>
<dbReference type="InterPro" id="IPR009057">
    <property type="entry name" value="Homeodomain-like_sf"/>
</dbReference>
<protein>
    <submittedName>
        <fullName evidence="4">Transcriptional regulator, TetR family</fullName>
    </submittedName>
</protein>
<dbReference type="PROSITE" id="PS50977">
    <property type="entry name" value="HTH_TETR_2"/>
    <property type="match status" value="1"/>
</dbReference>
<reference evidence="4 5" key="1">
    <citation type="submission" date="2016-11" db="EMBL/GenBank/DDBJ databases">
        <authorList>
            <person name="Jaros S."/>
            <person name="Januszkiewicz K."/>
            <person name="Wedrychowicz H."/>
        </authorList>
    </citation>
    <scope>NUCLEOTIDE SEQUENCE [LARGE SCALE GENOMIC DNA]</scope>
    <source>
        <strain evidence="4 5">DSM 21758</strain>
    </source>
</reference>
<keyword evidence="1 2" id="KW-0238">DNA-binding</keyword>
<organism evidence="4 5">
    <name type="scientific">Clostridium cavendishii DSM 21758</name>
    <dbReference type="NCBI Taxonomy" id="1121302"/>
    <lineage>
        <taxon>Bacteria</taxon>
        <taxon>Bacillati</taxon>
        <taxon>Bacillota</taxon>
        <taxon>Clostridia</taxon>
        <taxon>Eubacteriales</taxon>
        <taxon>Clostridiaceae</taxon>
        <taxon>Clostridium</taxon>
    </lineage>
</organism>
<dbReference type="Gene3D" id="1.10.357.10">
    <property type="entry name" value="Tetracycline Repressor, domain 2"/>
    <property type="match status" value="1"/>
</dbReference>
<dbReference type="SUPFAM" id="SSF46689">
    <property type="entry name" value="Homeodomain-like"/>
    <property type="match status" value="1"/>
</dbReference>
<gene>
    <name evidence="4" type="ORF">SAMN02745163_03805</name>
</gene>
<dbReference type="PANTHER" id="PTHR43479">
    <property type="entry name" value="ACREF/ENVCD OPERON REPRESSOR-RELATED"/>
    <property type="match status" value="1"/>
</dbReference>
<dbReference type="InterPro" id="IPR001647">
    <property type="entry name" value="HTH_TetR"/>
</dbReference>
<dbReference type="AlphaFoldDB" id="A0A1M6SGY1"/>
<evidence type="ECO:0000256" key="2">
    <source>
        <dbReference type="PROSITE-ProRule" id="PRU00335"/>
    </source>
</evidence>
<dbReference type="OrthoDB" id="9810250at2"/>
<name>A0A1M6SGY1_9CLOT</name>
<dbReference type="InterPro" id="IPR050624">
    <property type="entry name" value="HTH-type_Tx_Regulator"/>
</dbReference>
<proteinExistence type="predicted"/>
<dbReference type="RefSeq" id="WP_072991789.1">
    <property type="nucleotide sequence ID" value="NZ_FQZB01000017.1"/>
</dbReference>
<dbReference type="Proteomes" id="UP000184310">
    <property type="component" value="Unassembled WGS sequence"/>
</dbReference>
<accession>A0A1M6SGY1</accession>
<dbReference type="PANTHER" id="PTHR43479:SF7">
    <property type="entry name" value="TETR-FAMILY TRANSCRIPTIONAL REGULATOR"/>
    <property type="match status" value="1"/>
</dbReference>